<dbReference type="EMBL" id="JACOPQ010000001">
    <property type="protein sequence ID" value="MBC5735489.1"/>
    <property type="molecule type" value="Genomic_DNA"/>
</dbReference>
<keyword evidence="2 4" id="KW-0560">Oxidoreductase</keyword>
<dbReference type="PANTHER" id="PTHR42789:SF1">
    <property type="entry name" value="D-ISOMER SPECIFIC 2-HYDROXYACID DEHYDROGENASE FAMILY PROTEIN (AFU_ORTHOLOGUE AFUA_6G10090)"/>
    <property type="match status" value="1"/>
</dbReference>
<evidence type="ECO:0000256" key="1">
    <source>
        <dbReference type="ARBA" id="ARBA00005854"/>
    </source>
</evidence>
<dbReference type="RefSeq" id="WP_173023408.1">
    <property type="nucleotide sequence ID" value="NZ_JACOPQ010000001.1"/>
</dbReference>
<name>A0A8J6JHS8_9FIRM</name>
<evidence type="ECO:0000256" key="4">
    <source>
        <dbReference type="RuleBase" id="RU003719"/>
    </source>
</evidence>
<feature type="domain" description="D-isomer specific 2-hydroxyacid dehydrogenase NAD-binding" evidence="6">
    <location>
        <begin position="131"/>
        <end position="312"/>
    </location>
</feature>
<dbReference type="GO" id="GO:0016616">
    <property type="term" value="F:oxidoreductase activity, acting on the CH-OH group of donors, NAD or NADP as acceptor"/>
    <property type="evidence" value="ECO:0007669"/>
    <property type="project" value="InterPro"/>
</dbReference>
<dbReference type="Gene3D" id="3.40.50.720">
    <property type="entry name" value="NAD(P)-binding Rossmann-like Domain"/>
    <property type="match status" value="2"/>
</dbReference>
<dbReference type="Pfam" id="PF02826">
    <property type="entry name" value="2-Hacid_dh_C"/>
    <property type="match status" value="1"/>
</dbReference>
<dbReference type="SUPFAM" id="SSF52283">
    <property type="entry name" value="Formate/glycerate dehydrogenase catalytic domain-like"/>
    <property type="match status" value="1"/>
</dbReference>
<evidence type="ECO:0000259" key="6">
    <source>
        <dbReference type="Pfam" id="PF02826"/>
    </source>
</evidence>
<accession>A0A8J6JHS8</accession>
<dbReference type="PROSITE" id="PS00671">
    <property type="entry name" value="D_2_HYDROXYACID_DH_3"/>
    <property type="match status" value="1"/>
</dbReference>
<dbReference type="Proteomes" id="UP000607645">
    <property type="component" value="Unassembled WGS sequence"/>
</dbReference>
<comment type="similarity">
    <text evidence="1 4">Belongs to the D-isomer specific 2-hydroxyacid dehydrogenase family.</text>
</comment>
<comment type="caution">
    <text evidence="7">The sequence shown here is derived from an EMBL/GenBank/DDBJ whole genome shotgun (WGS) entry which is preliminary data.</text>
</comment>
<evidence type="ECO:0000313" key="8">
    <source>
        <dbReference type="Proteomes" id="UP000607645"/>
    </source>
</evidence>
<dbReference type="InterPro" id="IPR036291">
    <property type="entry name" value="NAD(P)-bd_dom_sf"/>
</dbReference>
<evidence type="ECO:0000256" key="2">
    <source>
        <dbReference type="ARBA" id="ARBA00023002"/>
    </source>
</evidence>
<keyword evidence="8" id="KW-1185">Reference proteome</keyword>
<dbReference type="FunFam" id="3.40.50.720:FF:000203">
    <property type="entry name" value="D-3-phosphoglycerate dehydrogenase (SerA)"/>
    <property type="match status" value="1"/>
</dbReference>
<gene>
    <name evidence="7" type="ORF">H8S62_00520</name>
</gene>
<reference evidence="7" key="1">
    <citation type="submission" date="2020-08" db="EMBL/GenBank/DDBJ databases">
        <title>Genome public.</title>
        <authorList>
            <person name="Liu C."/>
            <person name="Sun Q."/>
        </authorList>
    </citation>
    <scope>NUCLEOTIDE SEQUENCE</scope>
    <source>
        <strain evidence="7">NSJ-52</strain>
    </source>
</reference>
<dbReference type="InterPro" id="IPR029753">
    <property type="entry name" value="D-isomer_DH_CS"/>
</dbReference>
<evidence type="ECO:0000313" key="7">
    <source>
        <dbReference type="EMBL" id="MBC5735489.1"/>
    </source>
</evidence>
<evidence type="ECO:0000259" key="5">
    <source>
        <dbReference type="Pfam" id="PF00389"/>
    </source>
</evidence>
<proteinExistence type="inferred from homology"/>
<evidence type="ECO:0000256" key="3">
    <source>
        <dbReference type="ARBA" id="ARBA00023027"/>
    </source>
</evidence>
<feature type="domain" description="D-isomer specific 2-hydroxyacid dehydrogenase catalytic" evidence="5">
    <location>
        <begin position="55"/>
        <end position="339"/>
    </location>
</feature>
<dbReference type="PANTHER" id="PTHR42789">
    <property type="entry name" value="D-ISOMER SPECIFIC 2-HYDROXYACID DEHYDROGENASE FAMILY PROTEIN (AFU_ORTHOLOGUE AFUA_6G10090)"/>
    <property type="match status" value="1"/>
</dbReference>
<dbReference type="CDD" id="cd12171">
    <property type="entry name" value="2-Hacid_dh_10"/>
    <property type="match status" value="1"/>
</dbReference>
<organism evidence="7 8">
    <name type="scientific">Lawsonibacter faecis</name>
    <dbReference type="NCBI Taxonomy" id="2763052"/>
    <lineage>
        <taxon>Bacteria</taxon>
        <taxon>Bacillati</taxon>
        <taxon>Bacillota</taxon>
        <taxon>Clostridia</taxon>
        <taxon>Eubacteriales</taxon>
        <taxon>Oscillospiraceae</taxon>
        <taxon>Lawsonibacter</taxon>
    </lineage>
</organism>
<dbReference type="InterPro" id="IPR006140">
    <property type="entry name" value="D-isomer_DH_NAD-bd"/>
</dbReference>
<dbReference type="InterPro" id="IPR006139">
    <property type="entry name" value="D-isomer_2_OHA_DH_cat_dom"/>
</dbReference>
<dbReference type="Pfam" id="PF00389">
    <property type="entry name" value="2-Hacid_dh"/>
    <property type="match status" value="1"/>
</dbReference>
<keyword evidence="3" id="KW-0520">NAD</keyword>
<dbReference type="InterPro" id="IPR050857">
    <property type="entry name" value="D-2-hydroxyacid_DH"/>
</dbReference>
<dbReference type="SUPFAM" id="SSF51735">
    <property type="entry name" value="NAD(P)-binding Rossmann-fold domains"/>
    <property type="match status" value="1"/>
</dbReference>
<protein>
    <submittedName>
        <fullName evidence="7">2-hydroxyacid dehydrogenase</fullName>
    </submittedName>
</protein>
<dbReference type="AlphaFoldDB" id="A0A8J6JHS8"/>
<sequence>MKVLLLGDRFITNEIWKEALEKRFAGSGVIFSYAQHQLQWPVVPMESNEEVSEYSGTDEELLPLVADAEVILTHTGCITRRVLDNAPELKVIALGRGGPVNVNTAACTERKIPVIYAPGRNSGAVAEFTVGLIMAQSRNIPLSHHCLRYENQWRGDLYANEHVGSELSCCTLGLVGFGAIGSKVAKIMHDGFGSHVLIYDPYIPDEVKAKYPDYVFTELDTVLSQSDFISLHTKYTKETAGIISAEKIALMKPGSILINTARPQLVDYDALYAALKTGALGGAGLDVFEDEPPKAASRLYELENVTATPHLGGASRQAAAIGAAIAVDEVYGYLQEGRAPRFQFNKF</sequence>
<dbReference type="GO" id="GO:0051287">
    <property type="term" value="F:NAD binding"/>
    <property type="evidence" value="ECO:0007669"/>
    <property type="project" value="InterPro"/>
</dbReference>